<dbReference type="EMBL" id="AP011729">
    <property type="protein sequence ID" value="BAL55779.1"/>
    <property type="molecule type" value="Genomic_DNA"/>
</dbReference>
<dbReference type="EMBL" id="AP011766">
    <property type="protein sequence ID" value="BAL57092.1"/>
    <property type="molecule type" value="Genomic_DNA"/>
</dbReference>
<accession>H5SLQ6</accession>
<protein>
    <submittedName>
        <fullName evidence="3">Hypothetical conserved protein</fullName>
    </submittedName>
</protein>
<sequence>MTFPVLVQSQLDGLVRLTRERWKHIEEKIQKGERRPDITMITQTLKDPEEIRASNHDPEVHLYYRAYGSRWSVVVIKHDPHGSFVLTAYMADRVKQGGLLWRKS</sequence>
<proteinExistence type="predicted"/>
<evidence type="ECO:0000313" key="1">
    <source>
        <dbReference type="EMBL" id="BAL55779.1"/>
    </source>
</evidence>
<dbReference type="AlphaFoldDB" id="H5SLQ6"/>
<evidence type="ECO:0000313" key="2">
    <source>
        <dbReference type="EMBL" id="BAL55887.1"/>
    </source>
</evidence>
<organism evidence="3">
    <name type="scientific">uncultured Acetothermia bacterium</name>
    <dbReference type="NCBI Taxonomy" id="236499"/>
    <lineage>
        <taxon>Bacteria</taxon>
        <taxon>Candidatus Bipolaricaulota</taxon>
        <taxon>environmental samples</taxon>
    </lineage>
</organism>
<reference evidence="3" key="1">
    <citation type="journal article" date="2005" name="Environ. Microbiol.">
        <title>Genetic and functional properties of uncultivated thermophilic crenarchaeotes from a subsurface gold mine as revealed by analysis of genome fragments.</title>
        <authorList>
            <person name="Nunoura T."/>
            <person name="Hirayama H."/>
            <person name="Takami H."/>
            <person name="Oida H."/>
            <person name="Nishi S."/>
            <person name="Shimamura S."/>
            <person name="Suzuki Y."/>
            <person name="Inagaki F."/>
            <person name="Takai K."/>
            <person name="Nealson K.H."/>
            <person name="Horikoshi K."/>
        </authorList>
    </citation>
    <scope>NUCLEOTIDE SEQUENCE</scope>
</reference>
<gene>
    <name evidence="1" type="ORF">HGMM_F31E01C15</name>
    <name evidence="2" type="ORF">HGMM_F32F05C45</name>
    <name evidence="3" type="ORF">HGMM_F47C08C13</name>
</gene>
<name>H5SLQ6_9BACT</name>
<evidence type="ECO:0000313" key="3">
    <source>
        <dbReference type="EMBL" id="BAL57092.1"/>
    </source>
</evidence>
<reference evidence="3" key="2">
    <citation type="journal article" date="2012" name="PLoS ONE">
        <title>A Deeply Branching Thermophilic Bacterium with an Ancient Acetyl-CoA Pathway Dominates a Subsurface Ecosystem.</title>
        <authorList>
            <person name="Takami H."/>
            <person name="Noguchi H."/>
            <person name="Takaki Y."/>
            <person name="Uchiyama I."/>
            <person name="Toyoda A."/>
            <person name="Nishi S."/>
            <person name="Chee G.-J."/>
            <person name="Arai W."/>
            <person name="Nunoura T."/>
            <person name="Itoh T."/>
            <person name="Hattori M."/>
            <person name="Takai K."/>
        </authorList>
    </citation>
    <scope>NUCLEOTIDE SEQUENCE</scope>
</reference>
<dbReference type="EMBL" id="AP011731">
    <property type="protein sequence ID" value="BAL55887.1"/>
    <property type="molecule type" value="Genomic_DNA"/>
</dbReference>